<dbReference type="PANTHER" id="PTHR42047:SF1">
    <property type="entry name" value="PROTEIN, PUTATIVE (AFU_ORTHOLOGUE AFUA_6G03560)-RELATED"/>
    <property type="match status" value="1"/>
</dbReference>
<evidence type="ECO:0000313" key="2">
    <source>
        <dbReference type="Proteomes" id="UP000465221"/>
    </source>
</evidence>
<protein>
    <recommendedName>
        <fullName evidence="3">IgE-binding protein</fullName>
    </recommendedName>
</protein>
<feature type="non-terminal residue" evidence="1">
    <location>
        <position position="241"/>
    </location>
</feature>
<name>A0A8H3N560_9EURO</name>
<reference evidence="1 2" key="1">
    <citation type="submission" date="2020-01" db="EMBL/GenBank/DDBJ databases">
        <title>Draft genome sequence of Aspergillus udagawae IFM 46972.</title>
        <authorList>
            <person name="Takahashi H."/>
            <person name="Yaguchi T."/>
        </authorList>
    </citation>
    <scope>NUCLEOTIDE SEQUENCE [LARGE SCALE GENOMIC DNA]</scope>
    <source>
        <strain evidence="1 2">IFM 46972</strain>
    </source>
</reference>
<sequence length="241" mass="24824">IKAASPHPNFSILILITTSSILSTALRLQISKILIHTTISTMKLSTVASVSSLLVGAHSLPTAAANDQGPFQVMALRSASPIHFLGMTASRNSFWLGGETTTYCPDVVKQQGACPEGTQTVLYSNALDVSVPGGQQIYVDPSGAVKFTTAHSASMPPGSTVEGFSSTSGDPIGHWNFNGLGASGFMACPTQGDAPAPYQVFAAISSATVPTGNVADCLGFSAAAIAWTPSEGQTSAAWQYI</sequence>
<dbReference type="AlphaFoldDB" id="A0A8H3N560"/>
<proteinExistence type="predicted"/>
<accession>A0A8H3N560</accession>
<comment type="caution">
    <text evidence="1">The sequence shown here is derived from an EMBL/GenBank/DDBJ whole genome shotgun (WGS) entry which is preliminary data.</text>
</comment>
<dbReference type="Proteomes" id="UP000465221">
    <property type="component" value="Unassembled WGS sequence"/>
</dbReference>
<dbReference type="EMBL" id="BLKC01000005">
    <property type="protein sequence ID" value="GFF24839.1"/>
    <property type="molecule type" value="Genomic_DNA"/>
</dbReference>
<evidence type="ECO:0008006" key="3">
    <source>
        <dbReference type="Google" id="ProtNLM"/>
    </source>
</evidence>
<dbReference type="InterPro" id="IPR052820">
    <property type="entry name" value="PhiA_domain"/>
</dbReference>
<dbReference type="PANTHER" id="PTHR42047">
    <property type="entry name" value="PROTEIN, PUTATIVE (AFU_ORTHOLOGUE AFUA_6G03560)-RELATED"/>
    <property type="match status" value="1"/>
</dbReference>
<evidence type="ECO:0000313" key="1">
    <source>
        <dbReference type="EMBL" id="GFF24839.1"/>
    </source>
</evidence>
<gene>
    <name evidence="1" type="ORF">IFM46972_01198</name>
</gene>
<organism evidence="1 2">
    <name type="scientific">Aspergillus udagawae</name>
    <dbReference type="NCBI Taxonomy" id="91492"/>
    <lineage>
        <taxon>Eukaryota</taxon>
        <taxon>Fungi</taxon>
        <taxon>Dikarya</taxon>
        <taxon>Ascomycota</taxon>
        <taxon>Pezizomycotina</taxon>
        <taxon>Eurotiomycetes</taxon>
        <taxon>Eurotiomycetidae</taxon>
        <taxon>Eurotiales</taxon>
        <taxon>Aspergillaceae</taxon>
        <taxon>Aspergillus</taxon>
        <taxon>Aspergillus subgen. Fumigati</taxon>
    </lineage>
</organism>